<organism evidence="1">
    <name type="scientific">Arundo donax</name>
    <name type="common">Giant reed</name>
    <name type="synonym">Donax arundinaceus</name>
    <dbReference type="NCBI Taxonomy" id="35708"/>
    <lineage>
        <taxon>Eukaryota</taxon>
        <taxon>Viridiplantae</taxon>
        <taxon>Streptophyta</taxon>
        <taxon>Embryophyta</taxon>
        <taxon>Tracheophyta</taxon>
        <taxon>Spermatophyta</taxon>
        <taxon>Magnoliopsida</taxon>
        <taxon>Liliopsida</taxon>
        <taxon>Poales</taxon>
        <taxon>Poaceae</taxon>
        <taxon>PACMAD clade</taxon>
        <taxon>Arundinoideae</taxon>
        <taxon>Arundineae</taxon>
        <taxon>Arundo</taxon>
    </lineage>
</organism>
<reference evidence="1" key="2">
    <citation type="journal article" date="2015" name="Data Brief">
        <title>Shoot transcriptome of the giant reed, Arundo donax.</title>
        <authorList>
            <person name="Barrero R.A."/>
            <person name="Guerrero F.D."/>
            <person name="Moolhuijzen P."/>
            <person name="Goolsby J.A."/>
            <person name="Tidwell J."/>
            <person name="Bellgard S.E."/>
            <person name="Bellgard M.I."/>
        </authorList>
    </citation>
    <scope>NUCLEOTIDE SEQUENCE</scope>
    <source>
        <tissue evidence="1">Shoot tissue taken approximately 20 cm above the soil surface</tissue>
    </source>
</reference>
<proteinExistence type="predicted"/>
<protein>
    <submittedName>
        <fullName evidence="1">Uncharacterized protein</fullName>
    </submittedName>
</protein>
<reference evidence="1" key="1">
    <citation type="submission" date="2014-09" db="EMBL/GenBank/DDBJ databases">
        <authorList>
            <person name="Magalhaes I.L.F."/>
            <person name="Oliveira U."/>
            <person name="Santos F.R."/>
            <person name="Vidigal T.H.D.A."/>
            <person name="Brescovit A.D."/>
            <person name="Santos A.J."/>
        </authorList>
    </citation>
    <scope>NUCLEOTIDE SEQUENCE</scope>
    <source>
        <tissue evidence="1">Shoot tissue taken approximately 20 cm above the soil surface</tissue>
    </source>
</reference>
<dbReference type="AlphaFoldDB" id="A0A0A9DNH9"/>
<dbReference type="EMBL" id="GBRH01212558">
    <property type="protein sequence ID" value="JAD85337.1"/>
    <property type="molecule type" value="Transcribed_RNA"/>
</dbReference>
<accession>A0A0A9DNH9</accession>
<sequence>MRRCHEASRYLNLNSYGRTWIRRGSAPACLPSSTTRTACCRSSGGSCRHTQSMRESTSLAKSSRYQCRSFGTASFPGVDTPTAACRYSLFAASSSSSTPAAVYTLTCTEHEEETSRSSTLLRVHC</sequence>
<evidence type="ECO:0000313" key="1">
    <source>
        <dbReference type="EMBL" id="JAD85337.1"/>
    </source>
</evidence>
<name>A0A0A9DNH9_ARUDO</name>